<evidence type="ECO:0000313" key="2">
    <source>
        <dbReference type="Proteomes" id="UP000266673"/>
    </source>
</evidence>
<proteinExistence type="predicted"/>
<evidence type="ECO:0000313" key="1">
    <source>
        <dbReference type="EMBL" id="RIB08997.1"/>
    </source>
</evidence>
<organism evidence="1 2">
    <name type="scientific">Gigaspora rosea</name>
    <dbReference type="NCBI Taxonomy" id="44941"/>
    <lineage>
        <taxon>Eukaryota</taxon>
        <taxon>Fungi</taxon>
        <taxon>Fungi incertae sedis</taxon>
        <taxon>Mucoromycota</taxon>
        <taxon>Glomeromycotina</taxon>
        <taxon>Glomeromycetes</taxon>
        <taxon>Diversisporales</taxon>
        <taxon>Gigasporaceae</taxon>
        <taxon>Gigaspora</taxon>
    </lineage>
</organism>
<protein>
    <submittedName>
        <fullName evidence="1">Uncharacterized protein</fullName>
    </submittedName>
</protein>
<sequence length="203" mass="23435">MELLVIDQFADTVDNRIKSSKNGLNMNDNRLAALESVDELIEVRLKIDIQANEKTIMKSLNDDYKEKMAQMIAMIKDEALKVFKRIETLEAVDEYLRQEFKSNEEEIMKRIENDKQCLIKLLRKGFGDKKNEQGETNTAMKTSCLCEKQSFSSGEEEAEKCESIMQIINLKAANKVLTVERILKTSETENMEIIKNKEKTINN</sequence>
<keyword evidence="2" id="KW-1185">Reference proteome</keyword>
<gene>
    <name evidence="1" type="ORF">C2G38_2210045</name>
</gene>
<comment type="caution">
    <text evidence="1">The sequence shown here is derived from an EMBL/GenBank/DDBJ whole genome shotgun (WGS) entry which is preliminary data.</text>
</comment>
<dbReference type="AlphaFoldDB" id="A0A397UIQ7"/>
<name>A0A397UIQ7_9GLOM</name>
<accession>A0A397UIQ7</accession>
<reference evidence="1 2" key="1">
    <citation type="submission" date="2018-06" db="EMBL/GenBank/DDBJ databases">
        <title>Comparative genomics reveals the genomic features of Rhizophagus irregularis, R. cerebriforme, R. diaphanum and Gigaspora rosea, and their symbiotic lifestyle signature.</title>
        <authorList>
            <person name="Morin E."/>
            <person name="San Clemente H."/>
            <person name="Chen E.C.H."/>
            <person name="De La Providencia I."/>
            <person name="Hainaut M."/>
            <person name="Kuo A."/>
            <person name="Kohler A."/>
            <person name="Murat C."/>
            <person name="Tang N."/>
            <person name="Roy S."/>
            <person name="Loubradou J."/>
            <person name="Henrissat B."/>
            <person name="Grigoriev I.V."/>
            <person name="Corradi N."/>
            <person name="Roux C."/>
            <person name="Martin F.M."/>
        </authorList>
    </citation>
    <scope>NUCLEOTIDE SEQUENCE [LARGE SCALE GENOMIC DNA]</scope>
    <source>
        <strain evidence="1 2">DAOM 194757</strain>
    </source>
</reference>
<dbReference type="Proteomes" id="UP000266673">
    <property type="component" value="Unassembled WGS sequence"/>
</dbReference>
<dbReference type="EMBL" id="QKWP01001429">
    <property type="protein sequence ID" value="RIB08997.1"/>
    <property type="molecule type" value="Genomic_DNA"/>
</dbReference>